<dbReference type="Gene3D" id="3.50.50.60">
    <property type="entry name" value="FAD/NAD(P)-binding domain"/>
    <property type="match status" value="1"/>
</dbReference>
<organism evidence="6 7">
    <name type="scientific">Mortierella polycephala</name>
    <dbReference type="NCBI Taxonomy" id="41804"/>
    <lineage>
        <taxon>Eukaryota</taxon>
        <taxon>Fungi</taxon>
        <taxon>Fungi incertae sedis</taxon>
        <taxon>Mucoromycota</taxon>
        <taxon>Mortierellomycotina</taxon>
        <taxon>Mortierellomycetes</taxon>
        <taxon>Mortierellales</taxon>
        <taxon>Mortierellaceae</taxon>
        <taxon>Mortierella</taxon>
    </lineage>
</organism>
<evidence type="ECO:0000313" key="7">
    <source>
        <dbReference type="Proteomes" id="UP000726737"/>
    </source>
</evidence>
<feature type="domain" description="FAD-binding" evidence="5">
    <location>
        <begin position="305"/>
        <end position="368"/>
    </location>
</feature>
<dbReference type="EMBL" id="JAAAJA010000914">
    <property type="protein sequence ID" value="KAG0248828.1"/>
    <property type="molecule type" value="Genomic_DNA"/>
</dbReference>
<dbReference type="GO" id="GO:0004497">
    <property type="term" value="F:monooxygenase activity"/>
    <property type="evidence" value="ECO:0007669"/>
    <property type="project" value="InterPro"/>
</dbReference>
<sequence length="477" mass="53794">MEDYEFEFHILEARKPYSGRQGVPHVLISGAGPGGLMLAILLEKADISYEILERSKELARPLGSVMSLSGNILPVFEQLGLYDELLNFAKPINALHFLDSSLKKIGEIMGTDSEEKDLIGYNRLVFARPDLYDLLLAKVPAHKISMNKKVVAMIQNDQGVAVRCQDKSIYVADILVGADGAHSGVRQTLYRRLQDTNILPECDSRTMSKGYLCLVGVTKPLDPSRYPELRHQYSDAALMVADNSPYSWSTFVISGDRVCWNVIIQLTAKQSEDEQFRGSQWDPESNETMIKQVAHFRTPYGSMGDLFAVTPREAISRVLLEDILYQTWHHERTVLIGDACHKLLPSTGQGCVNAMQDAVVLANCLYEMKSMAFEDIEEALHDFREQRFIHAKTQYDATQWSAKLMYGHTIIERVLRQVVFNLMPRSMLKSRISKDSAYRPQVSFLPQTPNRGTIPPLPQKPSAKYAAHLATVLIEKQ</sequence>
<dbReference type="SUPFAM" id="SSF51905">
    <property type="entry name" value="FAD/NAD(P)-binding domain"/>
    <property type="match status" value="1"/>
</dbReference>
<dbReference type="Proteomes" id="UP000726737">
    <property type="component" value="Unassembled WGS sequence"/>
</dbReference>
<dbReference type="PANTHER" id="PTHR47356">
    <property type="entry name" value="FAD-DEPENDENT MONOOXYGENASE ASQG-RELATED"/>
    <property type="match status" value="1"/>
</dbReference>
<keyword evidence="3" id="KW-0274">FAD</keyword>
<dbReference type="PANTHER" id="PTHR47356:SF2">
    <property type="entry name" value="FAD-BINDING DOMAIN-CONTAINING PROTEIN-RELATED"/>
    <property type="match status" value="1"/>
</dbReference>
<evidence type="ECO:0000256" key="1">
    <source>
        <dbReference type="ARBA" id="ARBA00007992"/>
    </source>
</evidence>
<evidence type="ECO:0000256" key="4">
    <source>
        <dbReference type="ARBA" id="ARBA00023002"/>
    </source>
</evidence>
<evidence type="ECO:0000259" key="5">
    <source>
        <dbReference type="Pfam" id="PF01494"/>
    </source>
</evidence>
<accession>A0A9P6PMD8</accession>
<dbReference type="InterPro" id="IPR002938">
    <property type="entry name" value="FAD-bd"/>
</dbReference>
<dbReference type="InterPro" id="IPR036188">
    <property type="entry name" value="FAD/NAD-bd_sf"/>
</dbReference>
<comment type="caution">
    <text evidence="6">The sequence shown here is derived from an EMBL/GenBank/DDBJ whole genome shotgun (WGS) entry which is preliminary data.</text>
</comment>
<protein>
    <recommendedName>
        <fullName evidence="5">FAD-binding domain-containing protein</fullName>
    </recommendedName>
</protein>
<dbReference type="PRINTS" id="PR00420">
    <property type="entry name" value="RNGMNOXGNASE"/>
</dbReference>
<dbReference type="GO" id="GO:0071949">
    <property type="term" value="F:FAD binding"/>
    <property type="evidence" value="ECO:0007669"/>
    <property type="project" value="InterPro"/>
</dbReference>
<dbReference type="InterPro" id="IPR050562">
    <property type="entry name" value="FAD_mOase_fung"/>
</dbReference>
<dbReference type="OrthoDB" id="655030at2759"/>
<proteinExistence type="inferred from homology"/>
<evidence type="ECO:0000256" key="2">
    <source>
        <dbReference type="ARBA" id="ARBA00022630"/>
    </source>
</evidence>
<evidence type="ECO:0000313" key="6">
    <source>
        <dbReference type="EMBL" id="KAG0248828.1"/>
    </source>
</evidence>
<gene>
    <name evidence="6" type="ORF">BG011_009868</name>
</gene>
<evidence type="ECO:0000256" key="3">
    <source>
        <dbReference type="ARBA" id="ARBA00022827"/>
    </source>
</evidence>
<feature type="domain" description="FAD-binding" evidence="5">
    <location>
        <begin position="26"/>
        <end position="190"/>
    </location>
</feature>
<keyword evidence="4" id="KW-0560">Oxidoreductase</keyword>
<keyword evidence="7" id="KW-1185">Reference proteome</keyword>
<name>A0A9P6PMD8_9FUNG</name>
<comment type="similarity">
    <text evidence="1">Belongs to the paxM FAD-dependent monooxygenase family.</text>
</comment>
<dbReference type="AlphaFoldDB" id="A0A9P6PMD8"/>
<keyword evidence="2" id="KW-0285">Flavoprotein</keyword>
<dbReference type="Pfam" id="PF01494">
    <property type="entry name" value="FAD_binding_3"/>
    <property type="match status" value="2"/>
</dbReference>
<reference evidence="6" key="1">
    <citation type="journal article" date="2020" name="Fungal Divers.">
        <title>Resolving the Mortierellaceae phylogeny through synthesis of multi-gene phylogenetics and phylogenomics.</title>
        <authorList>
            <person name="Vandepol N."/>
            <person name="Liber J."/>
            <person name="Desiro A."/>
            <person name="Na H."/>
            <person name="Kennedy M."/>
            <person name="Barry K."/>
            <person name="Grigoriev I.V."/>
            <person name="Miller A.N."/>
            <person name="O'Donnell K."/>
            <person name="Stajich J.E."/>
            <person name="Bonito G."/>
        </authorList>
    </citation>
    <scope>NUCLEOTIDE SEQUENCE</scope>
    <source>
        <strain evidence="6">KOD948</strain>
    </source>
</reference>